<accession>A0A6L3ZCD1</accession>
<proteinExistence type="predicted"/>
<dbReference type="Gene3D" id="3.30.200.20">
    <property type="entry name" value="Phosphorylase Kinase, domain 1"/>
    <property type="match status" value="1"/>
</dbReference>
<feature type="transmembrane region" description="Helical" evidence="6">
    <location>
        <begin position="441"/>
        <end position="464"/>
    </location>
</feature>
<dbReference type="Gene3D" id="3.30.450.20">
    <property type="entry name" value="PAS domain"/>
    <property type="match status" value="1"/>
</dbReference>
<gene>
    <name evidence="8" type="ORF">F8C82_13445</name>
</gene>
<keyword evidence="2" id="KW-0547">Nucleotide-binding</keyword>
<feature type="region of interest" description="Disordered" evidence="5">
    <location>
        <begin position="56"/>
        <end position="78"/>
    </location>
</feature>
<keyword evidence="8" id="KW-0723">Serine/threonine-protein kinase</keyword>
<dbReference type="AlphaFoldDB" id="A0A6L3ZCD1"/>
<dbReference type="InterPro" id="IPR000719">
    <property type="entry name" value="Prot_kinase_dom"/>
</dbReference>
<dbReference type="InterPro" id="IPR008271">
    <property type="entry name" value="Ser/Thr_kinase_AS"/>
</dbReference>
<feature type="compositionally biased region" description="Polar residues" evidence="5">
    <location>
        <begin position="56"/>
        <end position="65"/>
    </location>
</feature>
<dbReference type="PROSITE" id="PS50011">
    <property type="entry name" value="PROTEIN_KINASE_DOM"/>
    <property type="match status" value="1"/>
</dbReference>
<reference evidence="8 9" key="1">
    <citation type="submission" date="2019-10" db="EMBL/GenBank/DDBJ databases">
        <title>Genome sequence of Phaeocystidibacter marisrubri JCM30614 (type strain).</title>
        <authorList>
            <person name="Bowman J.P."/>
        </authorList>
    </citation>
    <scope>NUCLEOTIDE SEQUENCE [LARGE SCALE GENOMIC DNA]</scope>
    <source>
        <strain evidence="8 9">JCM 30614</strain>
    </source>
</reference>
<dbReference type="PANTHER" id="PTHR43289:SF6">
    <property type="entry name" value="SERINE_THREONINE-PROTEIN KINASE NEKL-3"/>
    <property type="match status" value="1"/>
</dbReference>
<name>A0A6L3ZCD1_9FLAO</name>
<dbReference type="CDD" id="cd14014">
    <property type="entry name" value="STKc_PknB_like"/>
    <property type="match status" value="1"/>
</dbReference>
<dbReference type="SMART" id="SM00220">
    <property type="entry name" value="S_TKc"/>
    <property type="match status" value="1"/>
</dbReference>
<organism evidence="8 9">
    <name type="scientific">Phaeocystidibacter marisrubri</name>
    <dbReference type="NCBI Taxonomy" id="1577780"/>
    <lineage>
        <taxon>Bacteria</taxon>
        <taxon>Pseudomonadati</taxon>
        <taxon>Bacteroidota</taxon>
        <taxon>Flavobacteriia</taxon>
        <taxon>Flavobacteriales</taxon>
        <taxon>Phaeocystidibacteraceae</taxon>
        <taxon>Phaeocystidibacter</taxon>
    </lineage>
</organism>
<feature type="transmembrane region" description="Helical" evidence="6">
    <location>
        <begin position="102"/>
        <end position="119"/>
    </location>
</feature>
<evidence type="ECO:0000313" key="8">
    <source>
        <dbReference type="EMBL" id="KAB2815101.1"/>
    </source>
</evidence>
<keyword evidence="6" id="KW-0472">Membrane</keyword>
<dbReference type="OrthoDB" id="9813021at2"/>
<feature type="domain" description="Protein kinase" evidence="7">
    <location>
        <begin position="485"/>
        <end position="748"/>
    </location>
</feature>
<evidence type="ECO:0000256" key="1">
    <source>
        <dbReference type="ARBA" id="ARBA00022679"/>
    </source>
</evidence>
<protein>
    <submittedName>
        <fullName evidence="8">Serine/threonine protein kinase</fullName>
    </submittedName>
</protein>
<evidence type="ECO:0000259" key="7">
    <source>
        <dbReference type="PROSITE" id="PS50011"/>
    </source>
</evidence>
<keyword evidence="6" id="KW-1133">Transmembrane helix</keyword>
<dbReference type="Proteomes" id="UP000484164">
    <property type="component" value="Unassembled WGS sequence"/>
</dbReference>
<keyword evidence="9" id="KW-1185">Reference proteome</keyword>
<dbReference type="Pfam" id="PF00069">
    <property type="entry name" value="Pkinase"/>
    <property type="match status" value="1"/>
</dbReference>
<evidence type="ECO:0000256" key="4">
    <source>
        <dbReference type="ARBA" id="ARBA00022840"/>
    </source>
</evidence>
<keyword evidence="1" id="KW-0808">Transferase</keyword>
<comment type="caution">
    <text evidence="8">The sequence shown here is derived from an EMBL/GenBank/DDBJ whole genome shotgun (WGS) entry which is preliminary data.</text>
</comment>
<dbReference type="Gene3D" id="1.10.510.10">
    <property type="entry name" value="Transferase(Phosphotransferase) domain 1"/>
    <property type="match status" value="1"/>
</dbReference>
<evidence type="ECO:0000256" key="3">
    <source>
        <dbReference type="ARBA" id="ARBA00022777"/>
    </source>
</evidence>
<dbReference type="RefSeq" id="WP_151694139.1">
    <property type="nucleotide sequence ID" value="NZ_BMGX01000001.1"/>
</dbReference>
<keyword evidence="3 8" id="KW-0418">Kinase</keyword>
<dbReference type="InterPro" id="IPR011009">
    <property type="entry name" value="Kinase-like_dom_sf"/>
</dbReference>
<evidence type="ECO:0000256" key="6">
    <source>
        <dbReference type="SAM" id="Phobius"/>
    </source>
</evidence>
<sequence length="770" mass="87817">MDAEKHQKVKAIFIEAIDLKPREREAYIRQASKGDTEILEELRTLLANHSEETIMVENSGNATDTASRKKPRQHLSPKLSDTTFTKRSVIWMERLFGTRQRFGITLIVTFVLLIVLGYWSHRQVKNSLEEIRREQLQAVLDADVVAMQYWIRDFRNSVRFWCNTPEVSDEIHYILRYRNSPEEIERLQFSPWQDTLTGILRPYLKNTNSAGYNLFDEAGYEFAASDRSVIGNRLNPAGFRQLFEANAREGTFKAPFDPNKLVYDDYDVRSIYSKPIVWAGNPIYNKIGELIGYFGVGRYADEGFSEIVNVARMGKTGETYAFNAEGMMLTESRFVDQLKSIGLVPNKEEAGSSLVVSLRDPGGDLTEGYKPTQPLISRNFTEPVALSIASKSDSSIAITDVLIDPYRDYRGVKVIGAYHWFPEFGFGLVTEVDYEEAFEPLIYLDATFGILILILAVVLTYSLYSSLRYVRLNRKVGEAAQLGQYTMVRKIGEGGIGEVYLAHHAMLKRPTAIKILKPNIISAEVVERFEREVQLASRLTHPNTIEIYDFGRTPDGIFYYAMELLNGFTLAQIVQMQGELPFERALHILRQASASIREAHSIGLIHRDIKPQNIMLVQRGGEDDVVKVLDFGLVKDLSDEEAAQTRTTQVTGTPLYMAPERIKTPKNSDLRSDIYALGAVAYYMLAGQSLFRFSTEIDIMFQVINTEPDPLHEINTQVPQEVSDLIHRCLEKDPEKRPQTARELHASLKELSGKYPWDSEKARKWWSRFE</sequence>
<dbReference type="GO" id="GO:0005524">
    <property type="term" value="F:ATP binding"/>
    <property type="evidence" value="ECO:0007669"/>
    <property type="project" value="UniProtKB-KW"/>
</dbReference>
<evidence type="ECO:0000256" key="5">
    <source>
        <dbReference type="SAM" id="MobiDB-lite"/>
    </source>
</evidence>
<dbReference type="PANTHER" id="PTHR43289">
    <property type="entry name" value="MITOGEN-ACTIVATED PROTEIN KINASE KINASE KINASE 20-RELATED"/>
    <property type="match status" value="1"/>
</dbReference>
<keyword evidence="4" id="KW-0067">ATP-binding</keyword>
<evidence type="ECO:0000256" key="2">
    <source>
        <dbReference type="ARBA" id="ARBA00022741"/>
    </source>
</evidence>
<dbReference type="SUPFAM" id="SSF56112">
    <property type="entry name" value="Protein kinase-like (PK-like)"/>
    <property type="match status" value="1"/>
</dbReference>
<keyword evidence="6" id="KW-0812">Transmembrane</keyword>
<evidence type="ECO:0000313" key="9">
    <source>
        <dbReference type="Proteomes" id="UP000484164"/>
    </source>
</evidence>
<dbReference type="GO" id="GO:0004674">
    <property type="term" value="F:protein serine/threonine kinase activity"/>
    <property type="evidence" value="ECO:0007669"/>
    <property type="project" value="UniProtKB-KW"/>
</dbReference>
<dbReference type="EMBL" id="WBVQ01000003">
    <property type="protein sequence ID" value="KAB2815101.1"/>
    <property type="molecule type" value="Genomic_DNA"/>
</dbReference>
<dbReference type="PROSITE" id="PS00108">
    <property type="entry name" value="PROTEIN_KINASE_ST"/>
    <property type="match status" value="1"/>
</dbReference>